<feature type="compositionally biased region" description="Polar residues" evidence="1">
    <location>
        <begin position="1"/>
        <end position="22"/>
    </location>
</feature>
<gene>
    <name evidence="2" type="ORF">PF008_g11573</name>
</gene>
<feature type="compositionally biased region" description="Basic and acidic residues" evidence="1">
    <location>
        <begin position="52"/>
        <end position="76"/>
    </location>
</feature>
<dbReference type="AlphaFoldDB" id="A0A6G0RRC7"/>
<protein>
    <submittedName>
        <fullName evidence="2">Uncharacterized protein</fullName>
    </submittedName>
</protein>
<feature type="compositionally biased region" description="Basic and acidic residues" evidence="1">
    <location>
        <begin position="28"/>
        <end position="44"/>
    </location>
</feature>
<comment type="caution">
    <text evidence="2">The sequence shown here is derived from an EMBL/GenBank/DDBJ whole genome shotgun (WGS) entry which is preliminary data.</text>
</comment>
<feature type="compositionally biased region" description="Basic and acidic residues" evidence="1">
    <location>
        <begin position="186"/>
        <end position="221"/>
    </location>
</feature>
<dbReference type="Proteomes" id="UP000486351">
    <property type="component" value="Unassembled WGS sequence"/>
</dbReference>
<organism evidence="2 3">
    <name type="scientific">Phytophthora fragariae</name>
    <dbReference type="NCBI Taxonomy" id="53985"/>
    <lineage>
        <taxon>Eukaryota</taxon>
        <taxon>Sar</taxon>
        <taxon>Stramenopiles</taxon>
        <taxon>Oomycota</taxon>
        <taxon>Peronosporomycetes</taxon>
        <taxon>Peronosporales</taxon>
        <taxon>Peronosporaceae</taxon>
        <taxon>Phytophthora</taxon>
    </lineage>
</organism>
<accession>A0A6G0RRC7</accession>
<feature type="region of interest" description="Disordered" evidence="1">
    <location>
        <begin position="156"/>
        <end position="221"/>
    </location>
</feature>
<feature type="compositionally biased region" description="Basic and acidic residues" evidence="1">
    <location>
        <begin position="162"/>
        <end position="178"/>
    </location>
</feature>
<reference evidence="2 3" key="1">
    <citation type="submission" date="2018-09" db="EMBL/GenBank/DDBJ databases">
        <title>Genomic investigation of the strawberry pathogen Phytophthora fragariae indicates pathogenicity is determined by transcriptional variation in three key races.</title>
        <authorList>
            <person name="Adams T.M."/>
            <person name="Armitage A.D."/>
            <person name="Sobczyk M.K."/>
            <person name="Bates H.J."/>
            <person name="Dunwell J.M."/>
            <person name="Nellist C.F."/>
            <person name="Harrison R.J."/>
        </authorList>
    </citation>
    <scope>NUCLEOTIDE SEQUENCE [LARGE SCALE GENOMIC DNA]</scope>
    <source>
        <strain evidence="2 3">NOV-77</strain>
    </source>
</reference>
<name>A0A6G0RRC7_9STRA</name>
<evidence type="ECO:0000256" key="1">
    <source>
        <dbReference type="SAM" id="MobiDB-lite"/>
    </source>
</evidence>
<dbReference type="EMBL" id="QXFY01000623">
    <property type="protein sequence ID" value="KAE9339442.1"/>
    <property type="molecule type" value="Genomic_DNA"/>
</dbReference>
<feature type="region of interest" description="Disordered" evidence="1">
    <location>
        <begin position="1"/>
        <end position="144"/>
    </location>
</feature>
<feature type="compositionally biased region" description="Basic residues" evidence="1">
    <location>
        <begin position="109"/>
        <end position="121"/>
    </location>
</feature>
<feature type="compositionally biased region" description="Basic and acidic residues" evidence="1">
    <location>
        <begin position="84"/>
        <end position="94"/>
    </location>
</feature>
<evidence type="ECO:0000313" key="2">
    <source>
        <dbReference type="EMBL" id="KAE9339442.1"/>
    </source>
</evidence>
<proteinExistence type="predicted"/>
<sequence length="221" mass="25483">MSVKQASQHMSKRQNIQKQSVEWSKLPQKWEQRRPPAGKEDDMGSKLQARRSRSEYIEDHDTQRVESEKAGKSKEEDNIDIEEEVRTEQDKDNGAEVMGGEIDSERGRSPVRRIAKARGRKGWSIATTRTHRGSVTKSKTQCKDKDCNQKIRTTECTSNQRSEIKEASPEGRRCHPSDGRQTTGWLDDRSRAVTTSHAKEEMNGNEKELDDRLHHSRERNQ</sequence>
<evidence type="ECO:0000313" key="3">
    <source>
        <dbReference type="Proteomes" id="UP000486351"/>
    </source>
</evidence>